<organism evidence="10 11">
    <name type="scientific">Symbiobacterium terraclitae</name>
    <dbReference type="NCBI Taxonomy" id="557451"/>
    <lineage>
        <taxon>Bacteria</taxon>
        <taxon>Bacillati</taxon>
        <taxon>Bacillota</taxon>
        <taxon>Clostridia</taxon>
        <taxon>Eubacteriales</taxon>
        <taxon>Symbiobacteriaceae</taxon>
        <taxon>Symbiobacterium</taxon>
    </lineage>
</organism>
<gene>
    <name evidence="5" type="primary">recX</name>
    <name evidence="10" type="ORF">J2Z79_000250</name>
</gene>
<feature type="domain" description="RecX second three-helical" evidence="7">
    <location>
        <begin position="137"/>
        <end position="174"/>
    </location>
</feature>
<proteinExistence type="inferred from homology"/>
<dbReference type="HAMAP" id="MF_01114">
    <property type="entry name" value="RecX"/>
    <property type="match status" value="1"/>
</dbReference>
<evidence type="ECO:0000256" key="6">
    <source>
        <dbReference type="SAM" id="MobiDB-lite"/>
    </source>
</evidence>
<comment type="subcellular location">
    <subcellularLocation>
        <location evidence="1 5">Cytoplasm</location>
    </subcellularLocation>
</comment>
<dbReference type="InterPro" id="IPR053924">
    <property type="entry name" value="RecX_HTH_2nd"/>
</dbReference>
<dbReference type="InterPro" id="IPR053926">
    <property type="entry name" value="RecX_HTH_1st"/>
</dbReference>
<dbReference type="InterPro" id="IPR036388">
    <property type="entry name" value="WH-like_DNA-bd_sf"/>
</dbReference>
<keyword evidence="4 5" id="KW-0963">Cytoplasm</keyword>
<evidence type="ECO:0000259" key="9">
    <source>
        <dbReference type="Pfam" id="PF21982"/>
    </source>
</evidence>
<dbReference type="InterPro" id="IPR003783">
    <property type="entry name" value="Regulatory_RecX"/>
</dbReference>
<evidence type="ECO:0000313" key="11">
    <source>
        <dbReference type="Proteomes" id="UP001519289"/>
    </source>
</evidence>
<dbReference type="Pfam" id="PF02631">
    <property type="entry name" value="RecX_HTH2"/>
    <property type="match status" value="1"/>
</dbReference>
<dbReference type="Pfam" id="PF21981">
    <property type="entry name" value="RecX_HTH3"/>
    <property type="match status" value="1"/>
</dbReference>
<comment type="caution">
    <text evidence="10">The sequence shown here is derived from an EMBL/GenBank/DDBJ whole genome shotgun (WGS) entry which is preliminary data.</text>
</comment>
<dbReference type="RefSeq" id="WP_209465015.1">
    <property type="nucleotide sequence ID" value="NZ_JAGGLG010000001.1"/>
</dbReference>
<protein>
    <recommendedName>
        <fullName evidence="3 5">Regulatory protein RecX</fullName>
    </recommendedName>
</protein>
<comment type="function">
    <text evidence="5">Modulates RecA activity.</text>
</comment>
<dbReference type="Pfam" id="PF21982">
    <property type="entry name" value="RecX_HTH1"/>
    <property type="match status" value="1"/>
</dbReference>
<feature type="domain" description="RecX third three-helical" evidence="8">
    <location>
        <begin position="181"/>
        <end position="229"/>
    </location>
</feature>
<feature type="region of interest" description="Disordered" evidence="6">
    <location>
        <begin position="240"/>
        <end position="272"/>
    </location>
</feature>
<feature type="region of interest" description="Disordered" evidence="6">
    <location>
        <begin position="1"/>
        <end position="26"/>
    </location>
</feature>
<dbReference type="Gene3D" id="1.10.10.10">
    <property type="entry name" value="Winged helix-like DNA-binding domain superfamily/Winged helix DNA-binding domain"/>
    <property type="match status" value="2"/>
</dbReference>
<evidence type="ECO:0000256" key="3">
    <source>
        <dbReference type="ARBA" id="ARBA00018111"/>
    </source>
</evidence>
<reference evidence="10 11" key="1">
    <citation type="submission" date="2021-03" db="EMBL/GenBank/DDBJ databases">
        <title>Genomic Encyclopedia of Type Strains, Phase IV (KMG-IV): sequencing the most valuable type-strain genomes for metagenomic binning, comparative biology and taxonomic classification.</title>
        <authorList>
            <person name="Goeker M."/>
        </authorList>
    </citation>
    <scope>NUCLEOTIDE SEQUENCE [LARGE SCALE GENOMIC DNA]</scope>
    <source>
        <strain evidence="10 11">DSM 27138</strain>
    </source>
</reference>
<evidence type="ECO:0000313" key="10">
    <source>
        <dbReference type="EMBL" id="MBP2016877.1"/>
    </source>
</evidence>
<evidence type="ECO:0000256" key="1">
    <source>
        <dbReference type="ARBA" id="ARBA00004496"/>
    </source>
</evidence>
<name>A0ABS4JMW1_9FIRM</name>
<evidence type="ECO:0000256" key="5">
    <source>
        <dbReference type="HAMAP-Rule" id="MF_01114"/>
    </source>
</evidence>
<dbReference type="PANTHER" id="PTHR33602:SF1">
    <property type="entry name" value="REGULATORY PROTEIN RECX FAMILY PROTEIN"/>
    <property type="match status" value="1"/>
</dbReference>
<dbReference type="Proteomes" id="UP001519289">
    <property type="component" value="Unassembled WGS sequence"/>
</dbReference>
<dbReference type="PANTHER" id="PTHR33602">
    <property type="entry name" value="REGULATORY PROTEIN RECX FAMILY PROTEIN"/>
    <property type="match status" value="1"/>
</dbReference>
<sequence>MRDQRGTGSAGPRRRKGTGRRPVDPEALRAVSGRITALEEQRDPERRSLFVDGEFVLGLHLETILRCRLKVGQDVDGEALWQAYALDLEKQAWEAGLRLLAAAPRTRRELARRLGRTYPPETVERVVARLADAGWLDDRAFAANYVRSHPDFGARRLLADLARKGVDRAVAAAVVQEERGEEEAVEQARAVAAARLRRMGQVDRLTAGRRLAGYLARRGFGPEAVRAALEPLLRDLPAPAVPGRSGLRTAPRGAGWRRKPGAALYGGEESDA</sequence>
<keyword evidence="11" id="KW-1185">Reference proteome</keyword>
<evidence type="ECO:0000256" key="2">
    <source>
        <dbReference type="ARBA" id="ARBA00009695"/>
    </source>
</evidence>
<comment type="similarity">
    <text evidence="2 5">Belongs to the RecX family.</text>
</comment>
<evidence type="ECO:0000259" key="8">
    <source>
        <dbReference type="Pfam" id="PF21981"/>
    </source>
</evidence>
<accession>A0ABS4JMW1</accession>
<dbReference type="EMBL" id="JAGGLG010000001">
    <property type="protein sequence ID" value="MBP2016877.1"/>
    <property type="molecule type" value="Genomic_DNA"/>
</dbReference>
<evidence type="ECO:0000256" key="4">
    <source>
        <dbReference type="ARBA" id="ARBA00022490"/>
    </source>
</evidence>
<dbReference type="InterPro" id="IPR053925">
    <property type="entry name" value="RecX_HTH_3rd"/>
</dbReference>
<evidence type="ECO:0000259" key="7">
    <source>
        <dbReference type="Pfam" id="PF02631"/>
    </source>
</evidence>
<feature type="domain" description="RecX first three-helical" evidence="9">
    <location>
        <begin position="92"/>
        <end position="130"/>
    </location>
</feature>